<dbReference type="AlphaFoldDB" id="A0A937W0J0"/>
<dbReference type="Pfam" id="PF13267">
    <property type="entry name" value="DUF4058"/>
    <property type="match status" value="1"/>
</dbReference>
<reference evidence="1" key="1">
    <citation type="submission" date="2019-03" db="EMBL/GenBank/DDBJ databases">
        <title>Lake Tanganyika Metagenome-Assembled Genomes (MAGs).</title>
        <authorList>
            <person name="Tran P."/>
        </authorList>
    </citation>
    <scope>NUCLEOTIDE SEQUENCE</scope>
    <source>
        <strain evidence="1">K_DeepCast_65m_m2_066</strain>
    </source>
</reference>
<gene>
    <name evidence="1" type="ORF">FJZ47_11530</name>
</gene>
<name>A0A937W0J0_UNCTE</name>
<accession>A0A937W0J0</accession>
<comment type="caution">
    <text evidence="1">The sequence shown here is derived from an EMBL/GenBank/DDBJ whole genome shotgun (WGS) entry which is preliminary data.</text>
</comment>
<dbReference type="InterPro" id="IPR025132">
    <property type="entry name" value="DUF4058"/>
</dbReference>
<dbReference type="Proteomes" id="UP000712673">
    <property type="component" value="Unassembled WGS sequence"/>
</dbReference>
<evidence type="ECO:0000313" key="2">
    <source>
        <dbReference type="Proteomes" id="UP000712673"/>
    </source>
</evidence>
<sequence length="248" mass="27521">MVLQDHFRPPLSLRRHWHAFHNAWATYIAADLNQHLPEGYFAEPNVQFGIEIDVATFEESGPLGAEDAASGVSRAPLTTGNDMGWVLPAPTQTLPLALMEETVEVLVFQHTAGPTLAAALELVSPANKDRPAHRTAFVSKCAAYIQQGIGLMIIDVVTERQGNLHNALLTRLCRSRLEPWQVELYVASYRPVQRAAQPSLDVWQAPLALGHALPTMPLWLQGHLCVPVSLDTTYERTCREQRLLPPSR</sequence>
<proteinExistence type="predicted"/>
<evidence type="ECO:0000313" key="1">
    <source>
        <dbReference type="EMBL" id="MBM3224417.1"/>
    </source>
</evidence>
<dbReference type="EMBL" id="VGLS01000321">
    <property type="protein sequence ID" value="MBM3224417.1"/>
    <property type="molecule type" value="Genomic_DNA"/>
</dbReference>
<protein>
    <submittedName>
        <fullName evidence="1">DUF4058 family protein</fullName>
    </submittedName>
</protein>
<organism evidence="1 2">
    <name type="scientific">Tectimicrobiota bacterium</name>
    <dbReference type="NCBI Taxonomy" id="2528274"/>
    <lineage>
        <taxon>Bacteria</taxon>
        <taxon>Pseudomonadati</taxon>
        <taxon>Nitrospinota/Tectimicrobiota group</taxon>
        <taxon>Candidatus Tectimicrobiota</taxon>
    </lineage>
</organism>